<sequence length="229" mass="25128">MEEIPHVVLGKAVKARRTRQGWTQTQVAEAGGPSHATLVKLENGNLPKLTPAVLAKLDQGLNWAPGSAVAIMSGGEPTPLETSRRAVVAGPQHIPLPVEELTNLIKLSKVVDTGLAEADADARAVRLARRAMRDFLSRIVGRYATELLERNGGPDTQLPAIIELSFGELLDQPLDPDNALEREEQLYRRWLSGRLTATDVETEDRFRARWQHSQDVWGSAGEGPARRRA</sequence>
<accession>A0ABX8S4R4</accession>
<evidence type="ECO:0000313" key="3">
    <source>
        <dbReference type="Proteomes" id="UP000887023"/>
    </source>
</evidence>
<dbReference type="RefSeq" id="WP_083530334.1">
    <property type="nucleotide sequence ID" value="NZ_CBCRUZ010000018.1"/>
</dbReference>
<dbReference type="Proteomes" id="UP000887023">
    <property type="component" value="Chromosome"/>
</dbReference>
<dbReference type="PROSITE" id="PS50943">
    <property type="entry name" value="HTH_CROC1"/>
    <property type="match status" value="1"/>
</dbReference>
<proteinExistence type="predicted"/>
<reference evidence="2" key="1">
    <citation type="submission" date="2021-07" db="EMBL/GenBank/DDBJ databases">
        <title>Candidatus Kaistella beijingensis sp. nov. isolated from a municipal wastewater treatment plant is involved in sludge foaming.</title>
        <authorList>
            <person name="Song Y."/>
            <person name="Liu S.-J."/>
        </authorList>
    </citation>
    <scope>NUCLEOTIDE SEQUENCE</scope>
    <source>
        <strain evidence="2">DSM 43998</strain>
    </source>
</reference>
<feature type="domain" description="HTH cro/C1-type" evidence="1">
    <location>
        <begin position="13"/>
        <end position="68"/>
    </location>
</feature>
<name>A0ABX8S4R4_9ACTN</name>
<organism evidence="2 3">
    <name type="scientific">Skermania pinensis</name>
    <dbReference type="NCBI Taxonomy" id="39122"/>
    <lineage>
        <taxon>Bacteria</taxon>
        <taxon>Bacillati</taxon>
        <taxon>Actinomycetota</taxon>
        <taxon>Actinomycetes</taxon>
        <taxon>Mycobacteriales</taxon>
        <taxon>Gordoniaceae</taxon>
        <taxon>Skermania</taxon>
    </lineage>
</organism>
<dbReference type="InterPro" id="IPR010982">
    <property type="entry name" value="Lambda_DNA-bd_dom_sf"/>
</dbReference>
<keyword evidence="3" id="KW-1185">Reference proteome</keyword>
<evidence type="ECO:0000313" key="2">
    <source>
        <dbReference type="EMBL" id="QXQ12431.1"/>
    </source>
</evidence>
<dbReference type="SMART" id="SM00530">
    <property type="entry name" value="HTH_XRE"/>
    <property type="match status" value="1"/>
</dbReference>
<gene>
    <name evidence="2" type="ORF">KV203_10535</name>
</gene>
<evidence type="ECO:0000259" key="1">
    <source>
        <dbReference type="PROSITE" id="PS50943"/>
    </source>
</evidence>
<dbReference type="Gene3D" id="1.10.260.40">
    <property type="entry name" value="lambda repressor-like DNA-binding domains"/>
    <property type="match status" value="1"/>
</dbReference>
<dbReference type="InterPro" id="IPR001387">
    <property type="entry name" value="Cro/C1-type_HTH"/>
</dbReference>
<dbReference type="SUPFAM" id="SSF47413">
    <property type="entry name" value="lambda repressor-like DNA-binding domains"/>
    <property type="match status" value="1"/>
</dbReference>
<dbReference type="CDD" id="cd00093">
    <property type="entry name" value="HTH_XRE"/>
    <property type="match status" value="1"/>
</dbReference>
<dbReference type="Pfam" id="PF01381">
    <property type="entry name" value="HTH_3"/>
    <property type="match status" value="1"/>
</dbReference>
<protein>
    <submittedName>
        <fullName evidence="2">Helix-turn-helix domain-containing protein</fullName>
    </submittedName>
</protein>
<dbReference type="EMBL" id="CP079105">
    <property type="protein sequence ID" value="QXQ12431.1"/>
    <property type="molecule type" value="Genomic_DNA"/>
</dbReference>